<dbReference type="EMBL" id="RBXB01000002">
    <property type="protein sequence ID" value="RKS98243.1"/>
    <property type="molecule type" value="Genomic_DNA"/>
</dbReference>
<gene>
    <name evidence="2" type="ORF">BCF58_2384</name>
</gene>
<dbReference type="PROSITE" id="PS51257">
    <property type="entry name" value="PROKAR_LIPOPROTEIN"/>
    <property type="match status" value="1"/>
</dbReference>
<dbReference type="RefSeq" id="WP_121461953.1">
    <property type="nucleotide sequence ID" value="NZ_RBXB01000002.1"/>
</dbReference>
<dbReference type="AlphaFoldDB" id="A0A495SFB0"/>
<organism evidence="2 3">
    <name type="scientific">Chryseobacterium defluvii</name>
    <dbReference type="NCBI Taxonomy" id="160396"/>
    <lineage>
        <taxon>Bacteria</taxon>
        <taxon>Pseudomonadati</taxon>
        <taxon>Bacteroidota</taxon>
        <taxon>Flavobacteriia</taxon>
        <taxon>Flavobacteriales</taxon>
        <taxon>Weeksellaceae</taxon>
        <taxon>Chryseobacterium group</taxon>
        <taxon>Chryseobacterium</taxon>
    </lineage>
</organism>
<name>A0A495SFB0_9FLAO</name>
<proteinExistence type="predicted"/>
<sequence>MKKIFLTFGFLSVFLISCTNSGDTIENQNYAKENPSSGIASKTAQQLSDFQENENLIAVIDNITAYKNAMATDDYEVIKSSLDAIVVNSNALVNTYGEEEVNAYLTELSVNNGESRFFGTHDNNNCTRNLNGTTYWDQCSFWEEVIVVISSAIICQSPSSSSIEDMNDYYDCVQERICKTC</sequence>
<keyword evidence="1" id="KW-0732">Signal</keyword>
<comment type="caution">
    <text evidence="2">The sequence shown here is derived from an EMBL/GenBank/DDBJ whole genome shotgun (WGS) entry which is preliminary data.</text>
</comment>
<protein>
    <recommendedName>
        <fullName evidence="4">Lipoprotein</fullName>
    </recommendedName>
</protein>
<dbReference type="OrthoDB" id="9912320at2"/>
<evidence type="ECO:0000313" key="3">
    <source>
        <dbReference type="Proteomes" id="UP000272428"/>
    </source>
</evidence>
<reference evidence="2 3" key="1">
    <citation type="submission" date="2018-10" db="EMBL/GenBank/DDBJ databases">
        <title>Genomic Encyclopedia of Archaeal and Bacterial Type Strains, Phase II (KMG-II): from individual species to whole genera.</title>
        <authorList>
            <person name="Goeker M."/>
        </authorList>
    </citation>
    <scope>NUCLEOTIDE SEQUENCE [LARGE SCALE GENOMIC DNA]</scope>
    <source>
        <strain evidence="2 3">DSM 14219</strain>
    </source>
</reference>
<feature type="chain" id="PRO_5019783962" description="Lipoprotein" evidence="1">
    <location>
        <begin position="22"/>
        <end position="181"/>
    </location>
</feature>
<evidence type="ECO:0000256" key="1">
    <source>
        <dbReference type="SAM" id="SignalP"/>
    </source>
</evidence>
<evidence type="ECO:0000313" key="2">
    <source>
        <dbReference type="EMBL" id="RKS98243.1"/>
    </source>
</evidence>
<keyword evidence="3" id="KW-1185">Reference proteome</keyword>
<evidence type="ECO:0008006" key="4">
    <source>
        <dbReference type="Google" id="ProtNLM"/>
    </source>
</evidence>
<feature type="signal peptide" evidence="1">
    <location>
        <begin position="1"/>
        <end position="21"/>
    </location>
</feature>
<dbReference type="Proteomes" id="UP000272428">
    <property type="component" value="Unassembled WGS sequence"/>
</dbReference>
<accession>A0A495SFB0</accession>